<dbReference type="SUPFAM" id="SSF58104">
    <property type="entry name" value="Methyl-accepting chemotaxis protein (MCP) signaling domain"/>
    <property type="match status" value="1"/>
</dbReference>
<keyword evidence="3 5" id="KW-0807">Transducer</keyword>
<dbReference type="FunFam" id="1.10.287.950:FF:000001">
    <property type="entry name" value="Methyl-accepting chemotaxis sensory transducer"/>
    <property type="match status" value="1"/>
</dbReference>
<feature type="domain" description="Methyl-accepting transducer" evidence="7">
    <location>
        <begin position="257"/>
        <end position="493"/>
    </location>
</feature>
<dbReference type="Proteomes" id="UP000000537">
    <property type="component" value="Chromosome II"/>
</dbReference>
<evidence type="ECO:0000259" key="9">
    <source>
        <dbReference type="PROSITE" id="PS50885"/>
    </source>
</evidence>
<dbReference type="GO" id="GO:0005886">
    <property type="term" value="C:plasma membrane"/>
    <property type="evidence" value="ECO:0007669"/>
    <property type="project" value="UniProtKB-SubCell"/>
</dbReference>
<evidence type="ECO:0000313" key="10">
    <source>
        <dbReference type="EMBL" id="AAW88139.1"/>
    </source>
</evidence>
<dbReference type="PROSITE" id="PS50885">
    <property type="entry name" value="HAMP"/>
    <property type="match status" value="1"/>
</dbReference>
<dbReference type="GO" id="GO:0004888">
    <property type="term" value="F:transmembrane signaling receptor activity"/>
    <property type="evidence" value="ECO:0007669"/>
    <property type="project" value="InterPro"/>
</dbReference>
<dbReference type="GO" id="GO:0006935">
    <property type="term" value="P:chemotaxis"/>
    <property type="evidence" value="ECO:0007669"/>
    <property type="project" value="InterPro"/>
</dbReference>
<dbReference type="EMBL" id="CP000021">
    <property type="protein sequence ID" value="AAW88139.1"/>
    <property type="molecule type" value="Genomic_DNA"/>
</dbReference>
<dbReference type="InterPro" id="IPR003660">
    <property type="entry name" value="HAMP_dom"/>
</dbReference>
<dbReference type="KEGG" id="vfi:VF_A1069"/>
<reference evidence="10 11" key="2">
    <citation type="journal article" date="2008" name="BMC Genomics">
        <title>Comparative genomics-based investigation of resequencing targets in Vibrio fischeri: focus on point miscalls and artefactual expansions.</title>
        <authorList>
            <person name="Mandel M.J."/>
            <person name="Stabb E.V."/>
            <person name="Ruby E.G."/>
        </authorList>
    </citation>
    <scope>NUCLEOTIDE SEQUENCE [LARGE SCALE GENOMIC DNA]</scope>
    <source>
        <strain evidence="11">ATCC 700601 / ES114</strain>
    </source>
</reference>
<dbReference type="SMART" id="SM00283">
    <property type="entry name" value="MA"/>
    <property type="match status" value="1"/>
</dbReference>
<feature type="domain" description="T-SNARE coiled-coil homology" evidence="8">
    <location>
        <begin position="444"/>
        <end position="506"/>
    </location>
</feature>
<keyword evidence="6" id="KW-0812">Transmembrane</keyword>
<dbReference type="PANTHER" id="PTHR32089:SF33">
    <property type="entry name" value="TOXIN COREGULATED PILUS BIOSYNTHESIS PROTEIN I"/>
    <property type="match status" value="1"/>
</dbReference>
<reference evidence="10 11" key="1">
    <citation type="journal article" date="2005" name="Proc. Natl. Acad. Sci. U.S.A.">
        <title>Complete genome sequence of Vibrio fischeri: a symbiotic bacterium with pathogenic congeners.</title>
        <authorList>
            <person name="Ruby E.G."/>
            <person name="Urbanowski M."/>
            <person name="Campbell J."/>
            <person name="Dunn A."/>
            <person name="Faini M."/>
            <person name="Gunsalus R."/>
            <person name="Lostroh P."/>
            <person name="Lupp C."/>
            <person name="McCann J."/>
            <person name="Millikan D."/>
            <person name="Schaefer A."/>
            <person name="Stabb E."/>
            <person name="Stevens A."/>
            <person name="Visick K."/>
            <person name="Whistler C."/>
            <person name="Greenberg E.P."/>
        </authorList>
    </citation>
    <scope>NUCLEOTIDE SEQUENCE [LARGE SCALE GENOMIC DNA]</scope>
    <source>
        <strain evidence="11">ATCC 700601 / ES114</strain>
    </source>
</reference>
<dbReference type="EnsemblBacteria" id="AAW88139">
    <property type="protein sequence ID" value="AAW88139"/>
    <property type="gene ID" value="VF_A1069"/>
</dbReference>
<dbReference type="OrthoDB" id="7054443at2"/>
<evidence type="ECO:0000259" key="8">
    <source>
        <dbReference type="PROSITE" id="PS50192"/>
    </source>
</evidence>
<dbReference type="PROSITE" id="PS50192">
    <property type="entry name" value="T_SNARE"/>
    <property type="match status" value="1"/>
</dbReference>
<dbReference type="InterPro" id="IPR000727">
    <property type="entry name" value="T_SNARE_dom"/>
</dbReference>
<feature type="domain" description="HAMP" evidence="9">
    <location>
        <begin position="200"/>
        <end position="252"/>
    </location>
</feature>
<dbReference type="Gene3D" id="1.10.287.950">
    <property type="entry name" value="Methyl-accepting chemotaxis protein"/>
    <property type="match status" value="1"/>
</dbReference>
<evidence type="ECO:0000256" key="5">
    <source>
        <dbReference type="PROSITE-ProRule" id="PRU00284"/>
    </source>
</evidence>
<keyword evidence="11" id="KW-1185">Reference proteome</keyword>
<keyword evidence="6" id="KW-0472">Membrane</keyword>
<dbReference type="AlphaFoldDB" id="Q5DYK7"/>
<comment type="similarity">
    <text evidence="4">Belongs to the methyl-accepting chemotaxis (MCP) protein family.</text>
</comment>
<keyword evidence="2" id="KW-0997">Cell inner membrane</keyword>
<dbReference type="SMART" id="SM00304">
    <property type="entry name" value="HAMP"/>
    <property type="match status" value="1"/>
</dbReference>
<keyword evidence="2" id="KW-1003">Cell membrane</keyword>
<dbReference type="PANTHER" id="PTHR32089">
    <property type="entry name" value="METHYL-ACCEPTING CHEMOTAXIS PROTEIN MCPB"/>
    <property type="match status" value="1"/>
</dbReference>
<evidence type="ECO:0000256" key="4">
    <source>
        <dbReference type="ARBA" id="ARBA00029447"/>
    </source>
</evidence>
<dbReference type="STRING" id="312309.VF_A1069"/>
<proteinExistence type="inferred from homology"/>
<feature type="transmembrane region" description="Helical" evidence="6">
    <location>
        <begin position="180"/>
        <end position="200"/>
    </location>
</feature>
<keyword evidence="6" id="KW-1133">Transmembrane helix</keyword>
<dbReference type="HOGENOM" id="CLU_000445_107_27_6"/>
<protein>
    <submittedName>
        <fullName evidence="10">Methyl-accepting chemotaxis protein</fullName>
    </submittedName>
</protein>
<dbReference type="Pfam" id="PF00015">
    <property type="entry name" value="MCPsignal"/>
    <property type="match status" value="1"/>
</dbReference>
<dbReference type="InterPro" id="IPR004090">
    <property type="entry name" value="Chemotax_Me-accpt_rcpt"/>
</dbReference>
<organism evidence="10 11">
    <name type="scientific">Aliivibrio fischeri (strain ATCC 700601 / ES114)</name>
    <name type="common">Vibrio fischeri</name>
    <dbReference type="NCBI Taxonomy" id="312309"/>
    <lineage>
        <taxon>Bacteria</taxon>
        <taxon>Pseudomonadati</taxon>
        <taxon>Pseudomonadota</taxon>
        <taxon>Gammaproteobacteria</taxon>
        <taxon>Vibrionales</taxon>
        <taxon>Vibrionaceae</taxon>
        <taxon>Aliivibrio</taxon>
    </lineage>
</organism>
<dbReference type="RefSeq" id="WP_011263876.1">
    <property type="nucleotide sequence ID" value="NC_006841.2"/>
</dbReference>
<dbReference type="GeneID" id="54166388"/>
<dbReference type="eggNOG" id="COG0840">
    <property type="taxonomic scope" value="Bacteria"/>
</dbReference>
<dbReference type="PRINTS" id="PR00260">
    <property type="entry name" value="CHEMTRNSDUCR"/>
</dbReference>
<dbReference type="GO" id="GO:0007165">
    <property type="term" value="P:signal transduction"/>
    <property type="evidence" value="ECO:0007669"/>
    <property type="project" value="UniProtKB-KW"/>
</dbReference>
<accession>Q5DYK7</accession>
<dbReference type="PATRIC" id="fig|312309.11.peg.3667"/>
<dbReference type="InterPro" id="IPR004089">
    <property type="entry name" value="MCPsignal_dom"/>
</dbReference>
<name>Q5DYK7_ALIF1</name>
<dbReference type="PROSITE" id="PS50111">
    <property type="entry name" value="CHEMOTAXIS_TRANSDUC_2"/>
    <property type="match status" value="1"/>
</dbReference>
<dbReference type="Pfam" id="PF00672">
    <property type="entry name" value="HAMP"/>
    <property type="match status" value="1"/>
</dbReference>
<gene>
    <name evidence="10" type="ordered locus">VF_A1069</name>
</gene>
<evidence type="ECO:0000259" key="7">
    <source>
        <dbReference type="PROSITE" id="PS50111"/>
    </source>
</evidence>
<comment type="subcellular location">
    <subcellularLocation>
        <location evidence="1">Cell inner membrane</location>
        <topology evidence="1">Multi-pass membrane protein</topology>
    </subcellularLocation>
</comment>
<sequence>MRKISLKLLLLSPILLFLITTIGLFIYIVSETDNLIYSSNQDSKNILIQDAKLFDINDNLAEARRLLTRYIYTRDNEFKKPINLLLESLNKLTEQSSNYREIYKDLNNEILKYNVFAKDMLNDKDKELDELQYKKFHDDFTHTGNNIDKIIVNLKKSINESSRIAVLSFEKESNKTKKTVITLIVISILISLAISLKIILNIIKVFSNINYVMDDVSKGNLEHHLDDKGDNEIYQLNKAINQTLFKLKTTIAQLNSVGLEVATAATELSQITANSQESAERQLNEITLVATAVNELSATAGEVRDNAASAETKAQEINTITEEALTIFDQSSVAFNEVIHSLDSLSKTVVNVSDKSEEIRTIVDTIGSISEQTNLLALNAAIEAARAGESGRGFAVVADEVRILAKRTSDSTYGIQTIIEDLRSQAEIANKGMNQSLELVDSVQSINKQVDNSLKKVQEACTEISDINSLVATASEEQSQVSNEINSNLTNISDNVALETTAISQSSSASLELSNLAEKQKESLDFFKIDK</sequence>
<feature type="transmembrane region" description="Helical" evidence="6">
    <location>
        <begin position="6"/>
        <end position="29"/>
    </location>
</feature>
<evidence type="ECO:0000256" key="3">
    <source>
        <dbReference type="ARBA" id="ARBA00023224"/>
    </source>
</evidence>
<evidence type="ECO:0000256" key="6">
    <source>
        <dbReference type="SAM" id="Phobius"/>
    </source>
</evidence>
<evidence type="ECO:0000313" key="11">
    <source>
        <dbReference type="Proteomes" id="UP000000537"/>
    </source>
</evidence>
<evidence type="ECO:0000256" key="1">
    <source>
        <dbReference type="ARBA" id="ARBA00004429"/>
    </source>
</evidence>
<evidence type="ECO:0000256" key="2">
    <source>
        <dbReference type="ARBA" id="ARBA00022519"/>
    </source>
</evidence>